<evidence type="ECO:0000313" key="2">
    <source>
        <dbReference type="EMBL" id="SFE91445.1"/>
    </source>
</evidence>
<protein>
    <submittedName>
        <fullName evidence="2">Uncharacterized protein</fullName>
    </submittedName>
</protein>
<dbReference type="AlphaFoldDB" id="A0A1I2EF11"/>
<keyword evidence="1" id="KW-0732">Signal</keyword>
<feature type="chain" id="PRO_5011733075" evidence="1">
    <location>
        <begin position="24"/>
        <end position="48"/>
    </location>
</feature>
<feature type="signal peptide" evidence="1">
    <location>
        <begin position="1"/>
        <end position="23"/>
    </location>
</feature>
<gene>
    <name evidence="2" type="ORF">SAMN05216251_106179</name>
</gene>
<sequence>MRYTIAAIVVGVAIFLAPGQALAENSAPRADHGISLQAFMHKQVCMPM</sequence>
<proteinExistence type="predicted"/>
<evidence type="ECO:0000256" key="1">
    <source>
        <dbReference type="SAM" id="SignalP"/>
    </source>
</evidence>
<reference evidence="3" key="1">
    <citation type="submission" date="2016-10" db="EMBL/GenBank/DDBJ databases">
        <authorList>
            <person name="Varghese N."/>
            <person name="Submissions S."/>
        </authorList>
    </citation>
    <scope>NUCLEOTIDE SEQUENCE [LARGE SCALE GENOMIC DNA]</scope>
    <source>
        <strain evidence="3">CGMCC 4.3510</strain>
    </source>
</reference>
<accession>A0A1I2EF11</accession>
<keyword evidence="3" id="KW-1185">Reference proteome</keyword>
<dbReference type="Proteomes" id="UP000199323">
    <property type="component" value="Unassembled WGS sequence"/>
</dbReference>
<evidence type="ECO:0000313" key="3">
    <source>
        <dbReference type="Proteomes" id="UP000199323"/>
    </source>
</evidence>
<organism evidence="2 3">
    <name type="scientific">Actinacidiphila alni</name>
    <dbReference type="NCBI Taxonomy" id="380248"/>
    <lineage>
        <taxon>Bacteria</taxon>
        <taxon>Bacillati</taxon>
        <taxon>Actinomycetota</taxon>
        <taxon>Actinomycetes</taxon>
        <taxon>Kitasatosporales</taxon>
        <taxon>Streptomycetaceae</taxon>
        <taxon>Actinacidiphila</taxon>
    </lineage>
</organism>
<dbReference type="EMBL" id="FONG01000006">
    <property type="protein sequence ID" value="SFE91445.1"/>
    <property type="molecule type" value="Genomic_DNA"/>
</dbReference>
<name>A0A1I2EF11_9ACTN</name>